<dbReference type="PANTHER" id="PTHR22770">
    <property type="entry name" value="UBIQUITIN CONJUGATING ENZYME 7 INTERACTING PROTEIN-RELATED"/>
    <property type="match status" value="1"/>
</dbReference>
<comment type="pathway">
    <text evidence="1">Protein modification; protein ubiquitination.</text>
</comment>
<protein>
    <recommendedName>
        <fullName evidence="10">RING-type domain-containing protein</fullName>
    </recommendedName>
</protein>
<dbReference type="PANTHER" id="PTHR22770:SF47">
    <property type="entry name" value="E3 UBIQUITIN-PROTEIN LIGASE RNF216"/>
    <property type="match status" value="1"/>
</dbReference>
<evidence type="ECO:0000259" key="10">
    <source>
        <dbReference type="PROSITE" id="PS51873"/>
    </source>
</evidence>
<feature type="coiled-coil region" evidence="8">
    <location>
        <begin position="698"/>
        <end position="756"/>
    </location>
</feature>
<feature type="compositionally biased region" description="Pro residues" evidence="9">
    <location>
        <begin position="775"/>
        <end position="784"/>
    </location>
</feature>
<dbReference type="InterPro" id="IPR047546">
    <property type="entry name" value="Rcat_RBR_RNF216"/>
</dbReference>
<keyword evidence="4" id="KW-0677">Repeat</keyword>
<dbReference type="CDD" id="cd20339">
    <property type="entry name" value="BRcat_RBR_RNF216"/>
    <property type="match status" value="1"/>
</dbReference>
<dbReference type="CDD" id="cd16630">
    <property type="entry name" value="RING-HC_RBR_RNF216"/>
    <property type="match status" value="1"/>
</dbReference>
<evidence type="ECO:0000256" key="3">
    <source>
        <dbReference type="ARBA" id="ARBA00022723"/>
    </source>
</evidence>
<dbReference type="PROSITE" id="PS51873">
    <property type="entry name" value="TRIAD"/>
    <property type="match status" value="1"/>
</dbReference>
<dbReference type="EMBL" id="SGPL01000481">
    <property type="protein sequence ID" value="THH12108.1"/>
    <property type="molecule type" value="Genomic_DNA"/>
</dbReference>
<evidence type="ECO:0000256" key="9">
    <source>
        <dbReference type="SAM" id="MobiDB-lite"/>
    </source>
</evidence>
<evidence type="ECO:0000313" key="11">
    <source>
        <dbReference type="EMBL" id="THH12108.1"/>
    </source>
</evidence>
<dbReference type="GO" id="GO:0008270">
    <property type="term" value="F:zinc ion binding"/>
    <property type="evidence" value="ECO:0007669"/>
    <property type="project" value="UniProtKB-KW"/>
</dbReference>
<evidence type="ECO:0000256" key="1">
    <source>
        <dbReference type="ARBA" id="ARBA00004906"/>
    </source>
</evidence>
<feature type="region of interest" description="Disordered" evidence="9">
    <location>
        <begin position="775"/>
        <end position="797"/>
    </location>
</feature>
<evidence type="ECO:0000313" key="12">
    <source>
        <dbReference type="Proteomes" id="UP000310158"/>
    </source>
</evidence>
<dbReference type="InterPro" id="IPR047544">
    <property type="entry name" value="RING-HC_RBR_RNF216"/>
</dbReference>
<evidence type="ECO:0000256" key="6">
    <source>
        <dbReference type="ARBA" id="ARBA00022786"/>
    </source>
</evidence>
<feature type="region of interest" description="Disordered" evidence="9">
    <location>
        <begin position="38"/>
        <end position="134"/>
    </location>
</feature>
<dbReference type="CDD" id="cd20353">
    <property type="entry name" value="Rcat_RBR_RNF216"/>
    <property type="match status" value="1"/>
</dbReference>
<comment type="caution">
    <text evidence="11">The sequence shown here is derived from an EMBL/GenBank/DDBJ whole genome shotgun (WGS) entry which is preliminary data.</text>
</comment>
<feature type="domain" description="RING-type" evidence="10">
    <location>
        <begin position="362"/>
        <end position="579"/>
    </location>
</feature>
<dbReference type="Proteomes" id="UP000310158">
    <property type="component" value="Unassembled WGS sequence"/>
</dbReference>
<evidence type="ECO:0000256" key="8">
    <source>
        <dbReference type="SAM" id="Coils"/>
    </source>
</evidence>
<dbReference type="InterPro" id="IPR002867">
    <property type="entry name" value="IBR_dom"/>
</dbReference>
<gene>
    <name evidence="11" type="ORF">EW146_g7819</name>
</gene>
<dbReference type="AlphaFoldDB" id="A0A4S4LL35"/>
<keyword evidence="7" id="KW-0862">Zinc</keyword>
<feature type="compositionally biased region" description="Polar residues" evidence="9">
    <location>
        <begin position="54"/>
        <end position="72"/>
    </location>
</feature>
<dbReference type="InterPro" id="IPR047545">
    <property type="entry name" value="BRcat_RBR_RNF216"/>
</dbReference>
<sequence>MADIIEITSSPEASPRPLFSKRVPLFLPDEGMEVEVIELTSSESEAPRKRRKTSSQAEQVRAGSSNVSNTQAYKPARRPAEQSSNSSASKRTPHREHNTPPKPPMSHQPHSPVLTPPTLSHSLDPSAPVEPQQPEDPIEHCVAQAREVFSDVCPTYVRDLARRYEMAFKNNLADAVMHMLLENPAYPKNNNKGKAREVSLQSNVAKEDGLVDYARSDREKKGGLFYGELTREQLYVDFPEIPEVHVNIMLAVNNNLYAPTHLCLLKERQSGSGKLPYVPQDPAARTRRVNAKKKGKRKAALHDAEFAQERIWLLTKLARDALEIVKGPADVENAQAPAEVENAQAPAEASTSAQVFEDDVADGIECGCCFTEYPFNKMIQCPDTHLFCSECVIAYASTKLGEHNPDLTCMDLSGCKLPFPDSELRRILPVKLLELFERVRQRRDVEAAGLEGLEECPFCDYKAVIDVDIETDKIFRCQNEECGKFSCRKCKKEDHLPKSCEEVEDDKKLDGKHAIEEAMTRALMRNCPQCKKAFIKESGCNKMTCPHCRTLSCYVCRKIVHGYDHFHQNVPGSSTGLSSNLCPLWDAVEQRHSDEVTAAAKRALEEYRIAHPDVDEKDIKVDLPPPPPPVPAGHLPLPRPAPAAHFPAAHLLAMHYDVRLHAHRVGVVIPPAPHLALAEQQAQPQVAANAQPMYAGIQHQYAQRRAELEKQRRQMQVEMQRQVEREHQVVLERQRITQAERLRAHMERQRMLLERRQAAAAFARQQAALLRVAGPPPAAFPAAPPQAARATTRKRKR</sequence>
<keyword evidence="12" id="KW-1185">Reference proteome</keyword>
<dbReference type="SMART" id="SM00647">
    <property type="entry name" value="IBR"/>
    <property type="match status" value="2"/>
</dbReference>
<dbReference type="InterPro" id="IPR044066">
    <property type="entry name" value="TRIAD_supradom"/>
</dbReference>
<keyword evidence="5" id="KW-0863">Zinc-finger</keyword>
<evidence type="ECO:0000256" key="4">
    <source>
        <dbReference type="ARBA" id="ARBA00022737"/>
    </source>
</evidence>
<dbReference type="SUPFAM" id="SSF57850">
    <property type="entry name" value="RING/U-box"/>
    <property type="match status" value="1"/>
</dbReference>
<dbReference type="GO" id="GO:0016740">
    <property type="term" value="F:transferase activity"/>
    <property type="evidence" value="ECO:0007669"/>
    <property type="project" value="UniProtKB-KW"/>
</dbReference>
<accession>A0A4S4LL35</accession>
<evidence type="ECO:0000256" key="7">
    <source>
        <dbReference type="ARBA" id="ARBA00022833"/>
    </source>
</evidence>
<reference evidence="11 12" key="1">
    <citation type="submission" date="2019-02" db="EMBL/GenBank/DDBJ databases">
        <title>Genome sequencing of the rare red list fungi Bondarzewia mesenterica.</title>
        <authorList>
            <person name="Buettner E."/>
            <person name="Kellner H."/>
        </authorList>
    </citation>
    <scope>NUCLEOTIDE SEQUENCE [LARGE SCALE GENOMIC DNA]</scope>
    <source>
        <strain evidence="11 12">DSM 108281</strain>
    </source>
</reference>
<name>A0A4S4LL35_9AGAM</name>
<organism evidence="11 12">
    <name type="scientific">Bondarzewia mesenterica</name>
    <dbReference type="NCBI Taxonomy" id="1095465"/>
    <lineage>
        <taxon>Eukaryota</taxon>
        <taxon>Fungi</taxon>
        <taxon>Dikarya</taxon>
        <taxon>Basidiomycota</taxon>
        <taxon>Agaricomycotina</taxon>
        <taxon>Agaricomycetes</taxon>
        <taxon>Russulales</taxon>
        <taxon>Bondarzewiaceae</taxon>
        <taxon>Bondarzewia</taxon>
    </lineage>
</organism>
<dbReference type="Gene3D" id="1.20.120.1750">
    <property type="match status" value="1"/>
</dbReference>
<evidence type="ECO:0000256" key="5">
    <source>
        <dbReference type="ARBA" id="ARBA00022771"/>
    </source>
</evidence>
<feature type="compositionally biased region" description="Polar residues" evidence="9">
    <location>
        <begin position="81"/>
        <end position="90"/>
    </location>
</feature>
<keyword evidence="6" id="KW-0833">Ubl conjugation pathway</keyword>
<keyword evidence="2" id="KW-0808">Transferase</keyword>
<evidence type="ECO:0000256" key="2">
    <source>
        <dbReference type="ARBA" id="ARBA00022679"/>
    </source>
</evidence>
<dbReference type="Pfam" id="PF26200">
    <property type="entry name" value="Rcat_RNF216"/>
    <property type="match status" value="1"/>
</dbReference>
<proteinExistence type="predicted"/>
<dbReference type="InterPro" id="IPR051628">
    <property type="entry name" value="LUBAC_E3_Ligases"/>
</dbReference>
<keyword evidence="8" id="KW-0175">Coiled coil</keyword>
<dbReference type="OrthoDB" id="10009520at2759"/>
<keyword evidence="3" id="KW-0479">Metal-binding</keyword>